<evidence type="ECO:0000256" key="6">
    <source>
        <dbReference type="ARBA" id="ARBA00022737"/>
    </source>
</evidence>
<evidence type="ECO:0000313" key="12">
    <source>
        <dbReference type="EMBL" id="KAK3007285.1"/>
    </source>
</evidence>
<evidence type="ECO:0000256" key="8">
    <source>
        <dbReference type="ARBA" id="ARBA00022821"/>
    </source>
</evidence>
<dbReference type="Pfam" id="PF00931">
    <property type="entry name" value="NB-ARC"/>
    <property type="match status" value="1"/>
</dbReference>
<keyword evidence="7" id="KW-0547">Nucleotide-binding</keyword>
<dbReference type="InterPro" id="IPR042197">
    <property type="entry name" value="Apaf_helical"/>
</dbReference>
<dbReference type="InterPro" id="IPR041118">
    <property type="entry name" value="Rx_N"/>
</dbReference>
<dbReference type="PANTHER" id="PTHR23155">
    <property type="entry name" value="DISEASE RESISTANCE PROTEIN RP"/>
    <property type="match status" value="1"/>
</dbReference>
<sequence length="963" mass="109581">MAEIAIAAAIPLVEEAILYFNNHKLNRENDLRTEVPNLRTWLKGMQAFLRDQESKETTESLKHKVEQARDVAYDIEDVLDDFMLHAFHQHHRHDIFNTLHDLAHYVKHWSSFSDLSSKIQKIKEKINNLKDFATIAPDANTNPSESGESSSPGLGTAHQVMRLLDHNDIVGFERIREDVIHQLIHGGLELMTISLVGRGGSGKTILAKNVYDSTDVRGKFDCHAWVHAACDLFHKRAFQSRDRECPPELRSVSEKIVEKCEGSPLAIATVGALLSMKPMDLIQWNKFHDSLGTVIGDDANLVIISRILRQSYRELSSNHRSCFLYFTMFPEDCSIERGRLIRMWVAERFVACPRGEKTSEEVAEEYLDELIGRNLVRASRRDLDGRIRSCRVQSVTLEFIIQKSEEGNFVLVLADQSTVSADNIRRLSVRKAGTALSQVTGDRAEKVRSAFFSGWYKPCSRKIGEIVDNFKLLRVLDLQDAPLDEFPEYVVSLTLLRYLSLRNATKIKEVPKSIKKLLCLETLDLRQTGVTKLPEQILHLHNLRHLLAYRYDVKNYVDFDSVQGVEIFAGIEYLTNLQNLSLVKYKPDKHCKILNELGKLTQLRKLGLFHLKSADGKHLCTSIEKMKNLRTLDVRSTREEEYLNMESMLHPPPNLQRLYLKGRLHKIPEWVCPSLNHLSKIGLKWSKLEASPLDCLQHLPELVELELVDAYTGVKLVFAVGSFKKLKKLHVEKLDQLHTVVIQEGAVPDLQKLVLCNCVELKMLPLGINNLSRVEELLLYEMPKEFIAQLHKSSKDRVMVSHIPIIRSFTLDAYKRSLDSIPSESLHKSSPRLVTDMKQKIVIKVEMHCDKCRSKAMKIAAVAHGVNSVMIEGEDKDKVVVIGDGIDAACLTRSLRKKVGHATLVSVEVLKPKDPVEKEDKKPGKDKPVTIQWTSGYCCQYQYPQLYLCKPVSDPEPPPCSIM</sequence>
<accession>A0AA88VEI8</accession>
<dbReference type="Pfam" id="PF23598">
    <property type="entry name" value="LRR_14"/>
    <property type="match status" value="1"/>
</dbReference>
<dbReference type="FunFam" id="1.10.10.10:FF:000322">
    <property type="entry name" value="Probable disease resistance protein At1g63360"/>
    <property type="match status" value="1"/>
</dbReference>
<dbReference type="Gene3D" id="3.80.10.10">
    <property type="entry name" value="Ribonuclease Inhibitor"/>
    <property type="match status" value="1"/>
</dbReference>
<organism evidence="12 13">
    <name type="scientific">Escallonia herrerae</name>
    <dbReference type="NCBI Taxonomy" id="1293975"/>
    <lineage>
        <taxon>Eukaryota</taxon>
        <taxon>Viridiplantae</taxon>
        <taxon>Streptophyta</taxon>
        <taxon>Embryophyta</taxon>
        <taxon>Tracheophyta</taxon>
        <taxon>Spermatophyta</taxon>
        <taxon>Magnoliopsida</taxon>
        <taxon>eudicotyledons</taxon>
        <taxon>Gunneridae</taxon>
        <taxon>Pentapetalae</taxon>
        <taxon>asterids</taxon>
        <taxon>campanulids</taxon>
        <taxon>Escalloniales</taxon>
        <taxon>Escalloniaceae</taxon>
        <taxon>Escallonia</taxon>
    </lineage>
</organism>
<comment type="subcellular location">
    <subcellularLocation>
        <location evidence="2">Membrane</location>
        <topology evidence="2">Peripheral membrane protein</topology>
    </subcellularLocation>
</comment>
<evidence type="ECO:0000256" key="5">
    <source>
        <dbReference type="ARBA" id="ARBA00022667"/>
    </source>
</evidence>
<keyword evidence="8" id="KW-0611">Plant defense</keyword>
<dbReference type="Pfam" id="PF18052">
    <property type="entry name" value="Rx_N"/>
    <property type="match status" value="1"/>
</dbReference>
<protein>
    <recommendedName>
        <fullName evidence="11">HMA domain-containing protein</fullName>
    </recommendedName>
</protein>
<dbReference type="InterPro" id="IPR036388">
    <property type="entry name" value="WH-like_DNA-bd_sf"/>
</dbReference>
<reference evidence="12" key="1">
    <citation type="submission" date="2022-12" db="EMBL/GenBank/DDBJ databases">
        <title>Draft genome assemblies for two species of Escallonia (Escalloniales).</title>
        <authorList>
            <person name="Chanderbali A."/>
            <person name="Dervinis C."/>
            <person name="Anghel I."/>
            <person name="Soltis D."/>
            <person name="Soltis P."/>
            <person name="Zapata F."/>
        </authorList>
    </citation>
    <scope>NUCLEOTIDE SEQUENCE</scope>
    <source>
        <strain evidence="12">UCBG64.0493</strain>
        <tissue evidence="12">Leaf</tissue>
    </source>
</reference>
<evidence type="ECO:0000256" key="3">
    <source>
        <dbReference type="ARBA" id="ARBA00008894"/>
    </source>
</evidence>
<dbReference type="InterPro" id="IPR032675">
    <property type="entry name" value="LRR_dom_sf"/>
</dbReference>
<dbReference type="GO" id="GO:0043531">
    <property type="term" value="F:ADP binding"/>
    <property type="evidence" value="ECO:0007669"/>
    <property type="project" value="InterPro"/>
</dbReference>
<evidence type="ECO:0000259" key="11">
    <source>
        <dbReference type="PROSITE" id="PS50846"/>
    </source>
</evidence>
<comment type="function">
    <text evidence="1">Confers resistance to late blight (Phytophthora infestans) races carrying the avirulence gene Avr1. Resistance proteins guard the plant against pathogens that contain an appropriate avirulence protein via an indirect interaction with this avirulence protein. That triggers a defense system including the hypersensitive response, which restricts the pathogen growth.</text>
</comment>
<dbReference type="InterPro" id="IPR058922">
    <property type="entry name" value="WHD_DRP"/>
</dbReference>
<dbReference type="InterPro" id="IPR044974">
    <property type="entry name" value="Disease_R_plants"/>
</dbReference>
<evidence type="ECO:0000256" key="7">
    <source>
        <dbReference type="ARBA" id="ARBA00022741"/>
    </source>
</evidence>
<dbReference type="SUPFAM" id="SSF52540">
    <property type="entry name" value="P-loop containing nucleoside triphosphate hydrolases"/>
    <property type="match status" value="1"/>
</dbReference>
<keyword evidence="6" id="KW-0677">Repeat</keyword>
<keyword evidence="4" id="KW-0433">Leucine-rich repeat</keyword>
<dbReference type="PROSITE" id="PS50846">
    <property type="entry name" value="HMA_2"/>
    <property type="match status" value="1"/>
</dbReference>
<dbReference type="AlphaFoldDB" id="A0AA88VEI8"/>
<evidence type="ECO:0000256" key="10">
    <source>
        <dbReference type="ARBA" id="ARBA00023054"/>
    </source>
</evidence>
<evidence type="ECO:0000256" key="4">
    <source>
        <dbReference type="ARBA" id="ARBA00022614"/>
    </source>
</evidence>
<dbReference type="InterPro" id="IPR002182">
    <property type="entry name" value="NB-ARC"/>
</dbReference>
<evidence type="ECO:0000313" key="13">
    <source>
        <dbReference type="Proteomes" id="UP001188597"/>
    </source>
</evidence>
<dbReference type="Gene3D" id="1.20.5.4130">
    <property type="match status" value="1"/>
</dbReference>
<evidence type="ECO:0000256" key="9">
    <source>
        <dbReference type="ARBA" id="ARBA00022840"/>
    </source>
</evidence>
<dbReference type="Proteomes" id="UP001188597">
    <property type="component" value="Unassembled WGS sequence"/>
</dbReference>
<dbReference type="InterPro" id="IPR027417">
    <property type="entry name" value="P-loop_NTPase"/>
</dbReference>
<dbReference type="CDD" id="cd14798">
    <property type="entry name" value="RX-CC_like"/>
    <property type="match status" value="1"/>
</dbReference>
<dbReference type="GO" id="GO:0016020">
    <property type="term" value="C:membrane"/>
    <property type="evidence" value="ECO:0007669"/>
    <property type="project" value="UniProtKB-SubCell"/>
</dbReference>
<keyword evidence="10" id="KW-0175">Coiled coil</keyword>
<evidence type="ECO:0000256" key="1">
    <source>
        <dbReference type="ARBA" id="ARBA00002074"/>
    </source>
</evidence>
<gene>
    <name evidence="12" type="ORF">RJ639_015744</name>
</gene>
<dbReference type="PANTHER" id="PTHR23155:SF1205">
    <property type="entry name" value="DISEASE RESISTANCE PROTEIN RPM1"/>
    <property type="match status" value="1"/>
</dbReference>
<keyword evidence="5" id="KW-0381">Hypersensitive response</keyword>
<feature type="domain" description="HMA" evidence="11">
    <location>
        <begin position="838"/>
        <end position="907"/>
    </location>
</feature>
<dbReference type="Gene3D" id="1.10.8.430">
    <property type="entry name" value="Helical domain of apoptotic protease-activating factors"/>
    <property type="match status" value="1"/>
</dbReference>
<dbReference type="GO" id="GO:0005524">
    <property type="term" value="F:ATP binding"/>
    <property type="evidence" value="ECO:0007669"/>
    <property type="project" value="UniProtKB-KW"/>
</dbReference>
<dbReference type="SUPFAM" id="SSF52058">
    <property type="entry name" value="L domain-like"/>
    <property type="match status" value="1"/>
</dbReference>
<comment type="caution">
    <text evidence="12">The sequence shown here is derived from an EMBL/GenBank/DDBJ whole genome shotgun (WGS) entry which is preliminary data.</text>
</comment>
<dbReference type="Gene3D" id="3.30.70.100">
    <property type="match status" value="1"/>
</dbReference>
<dbReference type="GO" id="GO:0009626">
    <property type="term" value="P:plant-type hypersensitive response"/>
    <property type="evidence" value="ECO:0007669"/>
    <property type="project" value="UniProtKB-KW"/>
</dbReference>
<proteinExistence type="inferred from homology"/>
<dbReference type="Gene3D" id="1.10.10.10">
    <property type="entry name" value="Winged helix-like DNA-binding domain superfamily/Winged helix DNA-binding domain"/>
    <property type="match status" value="1"/>
</dbReference>
<dbReference type="InterPro" id="IPR006121">
    <property type="entry name" value="HMA_dom"/>
</dbReference>
<evidence type="ECO:0000256" key="2">
    <source>
        <dbReference type="ARBA" id="ARBA00004170"/>
    </source>
</evidence>
<dbReference type="InterPro" id="IPR038005">
    <property type="entry name" value="RX-like_CC"/>
</dbReference>
<dbReference type="EMBL" id="JAVXUP010001881">
    <property type="protein sequence ID" value="KAK3007285.1"/>
    <property type="molecule type" value="Genomic_DNA"/>
</dbReference>
<dbReference type="InterPro" id="IPR055414">
    <property type="entry name" value="LRR_R13L4/SHOC2-like"/>
</dbReference>
<keyword evidence="13" id="KW-1185">Reference proteome</keyword>
<name>A0AA88VEI8_9ASTE</name>
<comment type="similarity">
    <text evidence="3">Belongs to the disease resistance NB-LRR family.</text>
</comment>
<dbReference type="GO" id="GO:0046872">
    <property type="term" value="F:metal ion binding"/>
    <property type="evidence" value="ECO:0007669"/>
    <property type="project" value="InterPro"/>
</dbReference>
<dbReference type="Pfam" id="PF23559">
    <property type="entry name" value="WHD_DRP"/>
    <property type="match status" value="1"/>
</dbReference>
<keyword evidence="9" id="KW-0067">ATP-binding</keyword>